<accession>G4ZDW7</accession>
<evidence type="ECO:0000256" key="1">
    <source>
        <dbReference type="SAM" id="MobiDB-lite"/>
    </source>
</evidence>
<sequence>MAEAAAVTPHVVVFADLSPRAKVQYTRFLIENDVKFHQRSSDNRFVANIRLVRPPLTDSNGDKDPGNQVLDEEEDEDTDPVDKRLAAVPEALRAYANLIFLIGERPARSVADPGTYVKEIRLVRFINEVYDARYEDLSASCMNSCGSFAKFIRHYLTNRFGLKRLVDQQAWDLIEGLNALQHFMHAMKAFLSCDSSVVRASTPSRLVDANEFLFIATETYHKSSGASFSSTVGREYAVGDVLCASPKKSRATTPSAFDKFQATAFRPAVLSEPTAIRQDSFYQPPDTPSSTGAAVLDENSDNDDEAQLQSRLGSLLERVKKRQQVSGS</sequence>
<feature type="region of interest" description="Disordered" evidence="1">
    <location>
        <begin position="56"/>
        <end position="80"/>
    </location>
</feature>
<protein>
    <submittedName>
        <fullName evidence="2">Uncharacterized protein</fullName>
    </submittedName>
</protein>
<dbReference type="AlphaFoldDB" id="G4ZDW7"/>
<dbReference type="GeneID" id="20639394"/>
<dbReference type="KEGG" id="psoj:PHYSODRAFT_262571"/>
<dbReference type="Proteomes" id="UP000002640">
    <property type="component" value="Unassembled WGS sequence"/>
</dbReference>
<feature type="compositionally biased region" description="Acidic residues" evidence="1">
    <location>
        <begin position="70"/>
        <end position="79"/>
    </location>
</feature>
<dbReference type="SMR" id="G4ZDW7"/>
<dbReference type="EMBL" id="JH159154">
    <property type="protein sequence ID" value="EGZ16492.1"/>
    <property type="molecule type" value="Genomic_DNA"/>
</dbReference>
<evidence type="ECO:0000313" key="2">
    <source>
        <dbReference type="EMBL" id="EGZ16492.1"/>
    </source>
</evidence>
<dbReference type="RefSeq" id="XP_009525550.1">
    <property type="nucleotide sequence ID" value="XM_009527255.1"/>
</dbReference>
<evidence type="ECO:0000313" key="3">
    <source>
        <dbReference type="Proteomes" id="UP000002640"/>
    </source>
</evidence>
<keyword evidence="3" id="KW-1185">Reference proteome</keyword>
<proteinExistence type="predicted"/>
<feature type="region of interest" description="Disordered" evidence="1">
    <location>
        <begin position="278"/>
        <end position="307"/>
    </location>
</feature>
<dbReference type="InParanoid" id="G4ZDW7"/>
<reference evidence="2 3" key="1">
    <citation type="journal article" date="2006" name="Science">
        <title>Phytophthora genome sequences uncover evolutionary origins and mechanisms of pathogenesis.</title>
        <authorList>
            <person name="Tyler B.M."/>
            <person name="Tripathy S."/>
            <person name="Zhang X."/>
            <person name="Dehal P."/>
            <person name="Jiang R.H."/>
            <person name="Aerts A."/>
            <person name="Arredondo F.D."/>
            <person name="Baxter L."/>
            <person name="Bensasson D."/>
            <person name="Beynon J.L."/>
            <person name="Chapman J."/>
            <person name="Damasceno C.M."/>
            <person name="Dorrance A.E."/>
            <person name="Dou D."/>
            <person name="Dickerman A.W."/>
            <person name="Dubchak I.L."/>
            <person name="Garbelotto M."/>
            <person name="Gijzen M."/>
            <person name="Gordon S.G."/>
            <person name="Govers F."/>
            <person name="Grunwald N.J."/>
            <person name="Huang W."/>
            <person name="Ivors K.L."/>
            <person name="Jones R.W."/>
            <person name="Kamoun S."/>
            <person name="Krampis K."/>
            <person name="Lamour K.H."/>
            <person name="Lee M.K."/>
            <person name="McDonald W.H."/>
            <person name="Medina M."/>
            <person name="Meijer H.J."/>
            <person name="Nordberg E.K."/>
            <person name="Maclean D.J."/>
            <person name="Ospina-Giraldo M.D."/>
            <person name="Morris P.F."/>
            <person name="Phuntumart V."/>
            <person name="Putnam N.H."/>
            <person name="Rash S."/>
            <person name="Rose J.K."/>
            <person name="Sakihama Y."/>
            <person name="Salamov A.A."/>
            <person name="Savidor A."/>
            <person name="Scheuring C.F."/>
            <person name="Smith B.M."/>
            <person name="Sobral B.W."/>
            <person name="Terry A."/>
            <person name="Torto-Alalibo T.A."/>
            <person name="Win J."/>
            <person name="Xu Z."/>
            <person name="Zhang H."/>
            <person name="Grigoriev I.V."/>
            <person name="Rokhsar D.S."/>
            <person name="Boore J.L."/>
        </authorList>
    </citation>
    <scope>NUCLEOTIDE SEQUENCE [LARGE SCALE GENOMIC DNA]</scope>
    <source>
        <strain evidence="2 3">P6497</strain>
    </source>
</reference>
<organism evidence="2 3">
    <name type="scientific">Phytophthora sojae (strain P6497)</name>
    <name type="common">Soybean stem and root rot agent</name>
    <name type="synonym">Phytophthora megasperma f. sp. glycines</name>
    <dbReference type="NCBI Taxonomy" id="1094619"/>
    <lineage>
        <taxon>Eukaryota</taxon>
        <taxon>Sar</taxon>
        <taxon>Stramenopiles</taxon>
        <taxon>Oomycota</taxon>
        <taxon>Peronosporomycetes</taxon>
        <taxon>Peronosporales</taxon>
        <taxon>Peronosporaceae</taxon>
        <taxon>Phytophthora</taxon>
    </lineage>
</organism>
<name>G4ZDW7_PHYSP</name>
<gene>
    <name evidence="2" type="ORF">PHYSODRAFT_262571</name>
</gene>